<dbReference type="SMART" id="SM00530">
    <property type="entry name" value="HTH_XRE"/>
    <property type="match status" value="1"/>
</dbReference>
<keyword evidence="3 6" id="KW-1133">Transmembrane helix</keyword>
<dbReference type="PROSITE" id="PS50943">
    <property type="entry name" value="HTH_CROC1"/>
    <property type="match status" value="1"/>
</dbReference>
<dbReference type="AlphaFoldDB" id="A0A1X7IEY9"/>
<dbReference type="InterPro" id="IPR019109">
    <property type="entry name" value="MamF_MmsF"/>
</dbReference>
<proteinExistence type="predicted"/>
<evidence type="ECO:0000256" key="1">
    <source>
        <dbReference type="ARBA" id="ARBA00004141"/>
    </source>
</evidence>
<dbReference type="SUPFAM" id="SSF47413">
    <property type="entry name" value="lambda repressor-like DNA-binding domains"/>
    <property type="match status" value="1"/>
</dbReference>
<dbReference type="InterPro" id="IPR001387">
    <property type="entry name" value="Cro/C1-type_HTH"/>
</dbReference>
<dbReference type="InterPro" id="IPR010982">
    <property type="entry name" value="Lambda_DNA-bd_dom_sf"/>
</dbReference>
<keyword evidence="4 8" id="KW-0238">DNA-binding</keyword>
<keyword evidence="2 6" id="KW-0812">Transmembrane</keyword>
<evidence type="ECO:0000313" key="9">
    <source>
        <dbReference type="Proteomes" id="UP000193420"/>
    </source>
</evidence>
<accession>A0A1X7IEY9</accession>
<dbReference type="GO" id="GO:0003700">
    <property type="term" value="F:DNA-binding transcription factor activity"/>
    <property type="evidence" value="ECO:0007669"/>
    <property type="project" value="TreeGrafter"/>
</dbReference>
<protein>
    <submittedName>
        <fullName evidence="8">DNA-binding transcriptional regulator, XRE-family HTH domain</fullName>
    </submittedName>
</protein>
<dbReference type="Proteomes" id="UP000193420">
    <property type="component" value="Unassembled WGS sequence"/>
</dbReference>
<evidence type="ECO:0000259" key="7">
    <source>
        <dbReference type="PROSITE" id="PS50943"/>
    </source>
</evidence>
<dbReference type="Pfam" id="PF09685">
    <property type="entry name" value="MamF_MmsF"/>
    <property type="match status" value="1"/>
</dbReference>
<dbReference type="EMBL" id="FXAO01000001">
    <property type="protein sequence ID" value="SMG13274.1"/>
    <property type="molecule type" value="Genomic_DNA"/>
</dbReference>
<sequence>MKNSLKEHRRLKNLTQEELSKSSGISIRTIQRIEKGLSTGSSHTLKTLAKTLSIESSDIFHDEGNPKLFVKNNIKTLKLMNFSVLTMLVIPFGNIIFPSIIFFKNRNDRKMNTIGKKILNFQILSMLALPFFLVILFLLAGKGYGGFPIILIVSYLTYGLANIIITIHISVQINKEKEVLSFVPNVL</sequence>
<gene>
    <name evidence="8" type="ORF">SAMN03080602_00767</name>
</gene>
<dbReference type="GO" id="GO:0005829">
    <property type="term" value="C:cytosol"/>
    <property type="evidence" value="ECO:0007669"/>
    <property type="project" value="TreeGrafter"/>
</dbReference>
<dbReference type="Pfam" id="PF01381">
    <property type="entry name" value="HTH_3"/>
    <property type="match status" value="1"/>
</dbReference>
<keyword evidence="9" id="KW-1185">Reference proteome</keyword>
<feature type="domain" description="HTH cro/C1-type" evidence="7">
    <location>
        <begin position="5"/>
        <end position="59"/>
    </location>
</feature>
<evidence type="ECO:0000256" key="6">
    <source>
        <dbReference type="SAM" id="Phobius"/>
    </source>
</evidence>
<comment type="subcellular location">
    <subcellularLocation>
        <location evidence="1">Membrane</location>
        <topology evidence="1">Multi-pass membrane protein</topology>
    </subcellularLocation>
</comment>
<feature type="transmembrane region" description="Helical" evidence="6">
    <location>
        <begin position="82"/>
        <end position="103"/>
    </location>
</feature>
<feature type="transmembrane region" description="Helical" evidence="6">
    <location>
        <begin position="123"/>
        <end position="141"/>
    </location>
</feature>
<feature type="transmembrane region" description="Helical" evidence="6">
    <location>
        <begin position="147"/>
        <end position="171"/>
    </location>
</feature>
<dbReference type="RefSeq" id="WP_085496272.1">
    <property type="nucleotide sequence ID" value="NZ_FXAO01000001.1"/>
</dbReference>
<dbReference type="PANTHER" id="PTHR46797:SF1">
    <property type="entry name" value="METHYLPHOSPHONATE SYNTHASE"/>
    <property type="match status" value="1"/>
</dbReference>
<dbReference type="GO" id="GO:0003677">
    <property type="term" value="F:DNA binding"/>
    <property type="evidence" value="ECO:0007669"/>
    <property type="project" value="UniProtKB-KW"/>
</dbReference>
<evidence type="ECO:0000256" key="5">
    <source>
        <dbReference type="ARBA" id="ARBA00023136"/>
    </source>
</evidence>
<name>A0A1X7IEY9_9FLAO</name>
<dbReference type="Gene3D" id="1.10.260.40">
    <property type="entry name" value="lambda repressor-like DNA-binding domains"/>
    <property type="match status" value="1"/>
</dbReference>
<evidence type="ECO:0000313" key="8">
    <source>
        <dbReference type="EMBL" id="SMG13274.1"/>
    </source>
</evidence>
<dbReference type="PANTHER" id="PTHR46797">
    <property type="entry name" value="HTH-TYPE TRANSCRIPTIONAL REGULATOR"/>
    <property type="match status" value="1"/>
</dbReference>
<dbReference type="OrthoDB" id="1357763at2"/>
<dbReference type="CDD" id="cd00093">
    <property type="entry name" value="HTH_XRE"/>
    <property type="match status" value="1"/>
</dbReference>
<evidence type="ECO:0000256" key="2">
    <source>
        <dbReference type="ARBA" id="ARBA00022692"/>
    </source>
</evidence>
<reference evidence="9" key="1">
    <citation type="submission" date="2017-04" db="EMBL/GenBank/DDBJ databases">
        <authorList>
            <person name="Varghese N."/>
            <person name="Submissions S."/>
        </authorList>
    </citation>
    <scope>NUCLEOTIDE SEQUENCE [LARGE SCALE GENOMIC DNA]</scope>
    <source>
        <strain evidence="9">DSM 19835</strain>
    </source>
</reference>
<dbReference type="InterPro" id="IPR050807">
    <property type="entry name" value="TransReg_Diox_bact_type"/>
</dbReference>
<dbReference type="STRING" id="188872.SAMN03080602_00767"/>
<organism evidence="8 9">
    <name type="scientific">Arenibacter troitsensis</name>
    <dbReference type="NCBI Taxonomy" id="188872"/>
    <lineage>
        <taxon>Bacteria</taxon>
        <taxon>Pseudomonadati</taxon>
        <taxon>Bacteroidota</taxon>
        <taxon>Flavobacteriia</taxon>
        <taxon>Flavobacteriales</taxon>
        <taxon>Flavobacteriaceae</taxon>
        <taxon>Arenibacter</taxon>
    </lineage>
</organism>
<keyword evidence="5 6" id="KW-0472">Membrane</keyword>
<evidence type="ECO:0000256" key="4">
    <source>
        <dbReference type="ARBA" id="ARBA00023125"/>
    </source>
</evidence>
<evidence type="ECO:0000256" key="3">
    <source>
        <dbReference type="ARBA" id="ARBA00022989"/>
    </source>
</evidence>